<evidence type="ECO:0000313" key="3">
    <source>
        <dbReference type="Proteomes" id="UP001152795"/>
    </source>
</evidence>
<dbReference type="OrthoDB" id="5985631at2759"/>
<dbReference type="Gene3D" id="1.10.340.70">
    <property type="match status" value="1"/>
</dbReference>
<dbReference type="InterPro" id="IPR008042">
    <property type="entry name" value="Retrotrans_Pao"/>
</dbReference>
<accession>A0A6S7KPC9</accession>
<evidence type="ECO:0000313" key="2">
    <source>
        <dbReference type="EMBL" id="CAB4028832.1"/>
    </source>
</evidence>
<keyword evidence="3" id="KW-1185">Reference proteome</keyword>
<dbReference type="Pfam" id="PF17921">
    <property type="entry name" value="Integrase_H2C2"/>
    <property type="match status" value="1"/>
</dbReference>
<dbReference type="AlphaFoldDB" id="A0A6S7KPC9"/>
<dbReference type="InterPro" id="IPR041588">
    <property type="entry name" value="Integrase_H2C2"/>
</dbReference>
<dbReference type="Pfam" id="PF05380">
    <property type="entry name" value="Peptidase_A17"/>
    <property type="match status" value="2"/>
</dbReference>
<comment type="caution">
    <text evidence="2">The sequence shown here is derived from an EMBL/GenBank/DDBJ whole genome shotgun (WGS) entry which is preliminary data.</text>
</comment>
<dbReference type="Gene3D" id="3.30.420.10">
    <property type="entry name" value="Ribonuclease H-like superfamily/Ribonuclease H"/>
    <property type="match status" value="1"/>
</dbReference>
<dbReference type="PANTHER" id="PTHR47331">
    <property type="entry name" value="PHD-TYPE DOMAIN-CONTAINING PROTEIN"/>
    <property type="match status" value="1"/>
</dbReference>
<proteinExistence type="predicted"/>
<reference evidence="2" key="1">
    <citation type="submission" date="2020-04" db="EMBL/GenBank/DDBJ databases">
        <authorList>
            <person name="Alioto T."/>
            <person name="Alioto T."/>
            <person name="Gomez Garrido J."/>
        </authorList>
    </citation>
    <scope>NUCLEOTIDE SEQUENCE</scope>
    <source>
        <strain evidence="2">A484AB</strain>
    </source>
</reference>
<dbReference type="InterPro" id="IPR036397">
    <property type="entry name" value="RNaseH_sf"/>
</dbReference>
<name>A0A6S7KPC9_PARCT</name>
<sequence length="650" mass="74559">MYLQICLPEEDTLVHRYLWRDLDESRDPTVYALQRVTFGDKPSPDMASYVMIKIANENESQCPRAAVILKQMQAENVSSPEEENHDFKDNVIGVNSECTTTKNVNLDGEEGIKTLGVNWNPQTDKFSFSVKEIKIETLTKRTVLSRISRLFDPLGLASVVTIKARVALQEIWKAKKYDWDDPLPEEMRTLWYKLFRELESLNTITIPRCLRPDEICGPSELHPTTEGPKVNLIASRVRVAPLRQATIPRLELMAALVASRLASTIYNEFKTKPAVVKLWSDSKIVLHWLRADSALLKAFVGVRVAEIQSTWESSHWRYVPSALNPADDLSRGIDVKNMYVRWFQGPAFLKLPNSEWPSESVETIQNDPERKKPKILGSFNPDIPCIDPKNFSNWQRLVRITAYCKRFGHNARLSARDKSELKSGPLQPSEINYVKEFWIRKVQTTLIDWKDRYKDLAPFVENDIIRVGGRLKRASLPYDQAHPILLLGNHHISKLIMEEFHEKVCHAGCERTLSESRREYWIMSGRRIVKKTIKNCLVCRKFRQRPHTTLMADLPQERVKPFSPPFTVTGVDLFGPFNLKVSRNKSVKAWGAIFTCATVRAIRLEIVESTSAEAFLHALRRFASHHGWPSTIISDNGTSFVGAERLLREL</sequence>
<dbReference type="Proteomes" id="UP001152795">
    <property type="component" value="Unassembled WGS sequence"/>
</dbReference>
<dbReference type="SUPFAM" id="SSF53098">
    <property type="entry name" value="Ribonuclease H-like"/>
    <property type="match status" value="1"/>
</dbReference>
<gene>
    <name evidence="2" type="ORF">PACLA_8A046870</name>
</gene>
<dbReference type="InterPro" id="IPR012337">
    <property type="entry name" value="RNaseH-like_sf"/>
</dbReference>
<feature type="domain" description="Integrase zinc-binding" evidence="1">
    <location>
        <begin position="493"/>
        <end position="544"/>
    </location>
</feature>
<evidence type="ECO:0000259" key="1">
    <source>
        <dbReference type="Pfam" id="PF17921"/>
    </source>
</evidence>
<feature type="non-terminal residue" evidence="2">
    <location>
        <position position="1"/>
    </location>
</feature>
<dbReference type="GO" id="GO:0003676">
    <property type="term" value="F:nucleic acid binding"/>
    <property type="evidence" value="ECO:0007669"/>
    <property type="project" value="InterPro"/>
</dbReference>
<protein>
    <submittedName>
        <fullName evidence="2">PREDICTED: uncharacterized protein LOC100891914</fullName>
    </submittedName>
</protein>
<dbReference type="EMBL" id="CACRXK020015758">
    <property type="protein sequence ID" value="CAB4028832.1"/>
    <property type="molecule type" value="Genomic_DNA"/>
</dbReference>
<organism evidence="2 3">
    <name type="scientific">Paramuricea clavata</name>
    <name type="common">Red gorgonian</name>
    <name type="synonym">Violescent sea-whip</name>
    <dbReference type="NCBI Taxonomy" id="317549"/>
    <lineage>
        <taxon>Eukaryota</taxon>
        <taxon>Metazoa</taxon>
        <taxon>Cnidaria</taxon>
        <taxon>Anthozoa</taxon>
        <taxon>Octocorallia</taxon>
        <taxon>Malacalcyonacea</taxon>
        <taxon>Plexauridae</taxon>
        <taxon>Paramuricea</taxon>
    </lineage>
</organism>